<accession>A0A1B2IYT3</accession>
<gene>
    <name evidence="3" type="ORF">AYR63_08730</name>
</gene>
<dbReference type="OrthoDB" id="9796252at2"/>
<evidence type="ECO:0000313" key="4">
    <source>
        <dbReference type="Proteomes" id="UP000093267"/>
    </source>
</evidence>
<dbReference type="FunFam" id="3.30.450.40:FF:000008">
    <property type="entry name" value="GAF domain-containing proteins"/>
    <property type="match status" value="1"/>
</dbReference>
<protein>
    <submittedName>
        <fullName evidence="3">GAF domain-containing protein</fullName>
    </submittedName>
</protein>
<dbReference type="InterPro" id="IPR029016">
    <property type="entry name" value="GAF-like_dom_sf"/>
</dbReference>
<comment type="similarity">
    <text evidence="1">Belongs to the free Met sulfoxide reductase family.</text>
</comment>
<sequence>MSEKTERYELLKQQAQALLTGQFDLVANMSHLASLIFNELPQLNGTSFYRFKNDELILGPFQGKPACMHIAVGKGVCGTVAATKKPEVVPNVHEFSGHIACDSASNSEVVVPIFKDGKFWGVLDLDSPEYNTFDDVDASYLSEIAPIVFGVQAEIGGRA</sequence>
<dbReference type="PANTHER" id="PTHR21021">
    <property type="entry name" value="GAF/PUTATIVE CYTOSKELETAL PROTEIN"/>
    <property type="match status" value="1"/>
</dbReference>
<dbReference type="RefSeq" id="WP_065902530.1">
    <property type="nucleotide sequence ID" value="NZ_CP014912.1"/>
</dbReference>
<evidence type="ECO:0000259" key="2">
    <source>
        <dbReference type="Pfam" id="PF01590"/>
    </source>
</evidence>
<feature type="domain" description="GAF" evidence="2">
    <location>
        <begin position="42"/>
        <end position="145"/>
    </location>
</feature>
<organism evidence="3 4">
    <name type="scientific">Secundilactobacillus paracollinoides</name>
    <dbReference type="NCBI Taxonomy" id="240427"/>
    <lineage>
        <taxon>Bacteria</taxon>
        <taxon>Bacillati</taxon>
        <taxon>Bacillota</taxon>
        <taxon>Bacilli</taxon>
        <taxon>Lactobacillales</taxon>
        <taxon>Lactobacillaceae</taxon>
        <taxon>Secundilactobacillus</taxon>
    </lineage>
</organism>
<dbReference type="PANTHER" id="PTHR21021:SF15">
    <property type="entry name" value="FREE METHIONINE-R-SULFOXIDE REDUCTASE"/>
    <property type="match status" value="1"/>
</dbReference>
<dbReference type="STRING" id="240427.AYR62_09645"/>
<dbReference type="GO" id="GO:0005829">
    <property type="term" value="C:cytosol"/>
    <property type="evidence" value="ECO:0007669"/>
    <property type="project" value="TreeGrafter"/>
</dbReference>
<evidence type="ECO:0000256" key="1">
    <source>
        <dbReference type="ARBA" id="ARBA00038454"/>
    </source>
</evidence>
<keyword evidence="4" id="KW-1185">Reference proteome</keyword>
<name>A0A1B2IYT3_9LACO</name>
<reference evidence="3 4" key="1">
    <citation type="submission" date="2016-03" db="EMBL/GenBank/DDBJ databases">
        <title>Pediococcus and Lactobacillus from brewery environment - whole genome sequencing and assembly.</title>
        <authorList>
            <person name="Behr J."/>
            <person name="Geissler A.J."/>
            <person name="Vogel R.F."/>
        </authorList>
    </citation>
    <scope>NUCLEOTIDE SEQUENCE [LARGE SCALE GENOMIC DNA]</scope>
    <source>
        <strain evidence="3 4">TMW 1.1995</strain>
    </source>
</reference>
<evidence type="ECO:0000313" key="3">
    <source>
        <dbReference type="EMBL" id="ANZ67215.1"/>
    </source>
</evidence>
<dbReference type="AlphaFoldDB" id="A0A1B2IYT3"/>
<dbReference type="SUPFAM" id="SSF55781">
    <property type="entry name" value="GAF domain-like"/>
    <property type="match status" value="1"/>
</dbReference>
<dbReference type="GO" id="GO:0033745">
    <property type="term" value="F:L-methionine-(R)-S-oxide reductase activity"/>
    <property type="evidence" value="ECO:0007669"/>
    <property type="project" value="TreeGrafter"/>
</dbReference>
<dbReference type="EMBL" id="CP014924">
    <property type="protein sequence ID" value="ANZ67215.1"/>
    <property type="molecule type" value="Genomic_DNA"/>
</dbReference>
<dbReference type="InterPro" id="IPR003018">
    <property type="entry name" value="GAF"/>
</dbReference>
<dbReference type="Pfam" id="PF01590">
    <property type="entry name" value="GAF"/>
    <property type="match status" value="1"/>
</dbReference>
<dbReference type="Proteomes" id="UP000093267">
    <property type="component" value="Chromosome"/>
</dbReference>
<dbReference type="Gene3D" id="3.30.450.40">
    <property type="match status" value="1"/>
</dbReference>
<proteinExistence type="inferred from homology"/>
<dbReference type="InterPro" id="IPR051330">
    <property type="entry name" value="Phosphatase_reg/MetRdx"/>
</dbReference>